<dbReference type="Pfam" id="PF00169">
    <property type="entry name" value="PH"/>
    <property type="match status" value="2"/>
</dbReference>
<feature type="compositionally biased region" description="Low complexity" evidence="1">
    <location>
        <begin position="558"/>
        <end position="569"/>
    </location>
</feature>
<feature type="compositionally biased region" description="Low complexity" evidence="1">
    <location>
        <begin position="80"/>
        <end position="102"/>
    </location>
</feature>
<feature type="region of interest" description="Disordered" evidence="1">
    <location>
        <begin position="499"/>
        <end position="573"/>
    </location>
</feature>
<evidence type="ECO:0000313" key="3">
    <source>
        <dbReference type="EMBL" id="OCF24815.1"/>
    </source>
</evidence>
<dbReference type="AlphaFoldDB" id="A0A1B9G1B9"/>
<feature type="compositionally biased region" description="Low complexity" evidence="1">
    <location>
        <begin position="17"/>
        <end position="26"/>
    </location>
</feature>
<protein>
    <recommendedName>
        <fullName evidence="2">PH domain-containing protein</fullName>
    </recommendedName>
</protein>
<feature type="region of interest" description="Disordered" evidence="1">
    <location>
        <begin position="139"/>
        <end position="180"/>
    </location>
</feature>
<feature type="compositionally biased region" description="Low complexity" evidence="1">
    <location>
        <begin position="631"/>
        <end position="642"/>
    </location>
</feature>
<dbReference type="STRING" id="1296100.A0A1B9G1B9"/>
<dbReference type="InterPro" id="IPR051707">
    <property type="entry name" value="PI-Interact_SigTrans_Reg"/>
</dbReference>
<feature type="compositionally biased region" description="Polar residues" evidence="1">
    <location>
        <begin position="686"/>
        <end position="703"/>
    </location>
</feature>
<dbReference type="Gene3D" id="2.30.29.30">
    <property type="entry name" value="Pleckstrin-homology domain (PH domain)/Phosphotyrosine-binding domain (PTB)"/>
    <property type="match status" value="2"/>
</dbReference>
<dbReference type="InterPro" id="IPR001849">
    <property type="entry name" value="PH_domain"/>
</dbReference>
<evidence type="ECO:0000259" key="2">
    <source>
        <dbReference type="PROSITE" id="PS50003"/>
    </source>
</evidence>
<dbReference type="EMBL" id="KI894022">
    <property type="protein sequence ID" value="OCF24815.1"/>
    <property type="molecule type" value="Genomic_DNA"/>
</dbReference>
<feature type="compositionally biased region" description="Basic residues" evidence="1">
    <location>
        <begin position="510"/>
        <end position="528"/>
    </location>
</feature>
<feature type="compositionally biased region" description="Low complexity" evidence="1">
    <location>
        <begin position="674"/>
        <end position="685"/>
    </location>
</feature>
<feature type="region of interest" description="Disordered" evidence="1">
    <location>
        <begin position="1"/>
        <end position="122"/>
    </location>
</feature>
<feature type="domain" description="PH" evidence="2">
    <location>
        <begin position="437"/>
        <end position="614"/>
    </location>
</feature>
<feature type="domain" description="PH" evidence="2">
    <location>
        <begin position="184"/>
        <end position="279"/>
    </location>
</feature>
<dbReference type="PANTHER" id="PTHR14336:SF8">
    <property type="entry name" value="PROTEIN OPY1"/>
    <property type="match status" value="1"/>
</dbReference>
<feature type="region of interest" description="Disordered" evidence="1">
    <location>
        <begin position="282"/>
        <end position="413"/>
    </location>
</feature>
<dbReference type="SUPFAM" id="SSF50729">
    <property type="entry name" value="PH domain-like"/>
    <property type="match status" value="2"/>
</dbReference>
<feature type="region of interest" description="Disordered" evidence="1">
    <location>
        <begin position="622"/>
        <end position="706"/>
    </location>
</feature>
<feature type="compositionally biased region" description="Pro residues" evidence="1">
    <location>
        <begin position="27"/>
        <end position="40"/>
    </location>
</feature>
<feature type="compositionally biased region" description="Polar residues" evidence="1">
    <location>
        <begin position="648"/>
        <end position="668"/>
    </location>
</feature>
<dbReference type="InterPro" id="IPR011993">
    <property type="entry name" value="PH-like_dom_sf"/>
</dbReference>
<dbReference type="PROSITE" id="PS50003">
    <property type="entry name" value="PH_DOMAIN"/>
    <property type="match status" value="2"/>
</dbReference>
<accession>A0A1B9G1B9</accession>
<name>A0A1B9G1B9_9TREE</name>
<feature type="compositionally biased region" description="Polar residues" evidence="1">
    <location>
        <begin position="347"/>
        <end position="379"/>
    </location>
</feature>
<feature type="compositionally biased region" description="Basic and acidic residues" evidence="1">
    <location>
        <begin position="282"/>
        <end position="298"/>
    </location>
</feature>
<feature type="compositionally biased region" description="Polar residues" evidence="1">
    <location>
        <begin position="533"/>
        <end position="557"/>
    </location>
</feature>
<reference evidence="3" key="1">
    <citation type="submission" date="2013-07" db="EMBL/GenBank/DDBJ databases">
        <title>The Genome Sequence of Cryptococcus bestiolae CBS10118.</title>
        <authorList>
            <consortium name="The Broad Institute Genome Sequencing Platform"/>
            <person name="Cuomo C."/>
            <person name="Litvintseva A."/>
            <person name="Chen Y."/>
            <person name="Heitman J."/>
            <person name="Sun S."/>
            <person name="Springer D."/>
            <person name="Dromer F."/>
            <person name="Young S.K."/>
            <person name="Zeng Q."/>
            <person name="Gargeya S."/>
            <person name="Fitzgerald M."/>
            <person name="Abouelleil A."/>
            <person name="Alvarado L."/>
            <person name="Berlin A.M."/>
            <person name="Chapman S.B."/>
            <person name="Dewar J."/>
            <person name="Goldberg J."/>
            <person name="Griggs A."/>
            <person name="Gujja S."/>
            <person name="Hansen M."/>
            <person name="Howarth C."/>
            <person name="Imamovic A."/>
            <person name="Larimer J."/>
            <person name="McCowan C."/>
            <person name="Murphy C."/>
            <person name="Pearson M."/>
            <person name="Priest M."/>
            <person name="Roberts A."/>
            <person name="Saif S."/>
            <person name="Shea T."/>
            <person name="Sykes S."/>
            <person name="Wortman J."/>
            <person name="Nusbaum C."/>
            <person name="Birren B."/>
        </authorList>
    </citation>
    <scope>NUCLEOTIDE SEQUENCE [LARGE SCALE GENOMIC DNA]</scope>
    <source>
        <strain evidence="3">CBS 10118</strain>
    </source>
</reference>
<feature type="compositionally biased region" description="Acidic residues" evidence="1">
    <location>
        <begin position="140"/>
        <end position="174"/>
    </location>
</feature>
<dbReference type="FunFam" id="2.30.29.30:FF:000286">
    <property type="entry name" value="PH-protein kinase domain containing protein"/>
    <property type="match status" value="1"/>
</dbReference>
<sequence length="724" mass="78687">MFDPSANPQTIPPPPTGGSAQPQTQPQAPPILSPPVPAQPPSKSEIERKLSFRSASATSARMHESPKKKKSTHPPPPHAPSGSYHTYSASGNESDSSSITSSTQPPMIGSPNPTSPILTPATTSVGGLSAIAERKFGGEIIDEAELEDVEEENEENEGEGEGESGSEIEGEEEQGLQKGMEGERVVKSGYLWKKQERRKAWKKRWFVLRTEKLAYYKDEKEYCLKKVLDLHEVHTVAPVTVKKHPHSFGIVTPKRTFFAKASHQDDMEEWVRAINGVRRKLSEREEEERMKREKNEHHHQQKSTIHAAGSVSPSLASGGVIPPSSPMDMTNSLASQMARMNIPNPTPRTTSAQSVHSTQGQPTSTLMGGRNPSTATSVQSSRSVSGPAASSSVAARREPSTSSIASSVPPVTGERPAALNIQSIASALPSTPIDPTKVILSAYLMKRSKGRGRKVWRKRWFVLTSQGVTYTKSHMDTKALRFIPLTSVLDALEVDASDDSLASDEEDRHSAHHNPFHPHHTHHAHQSHTHAQMSTSPPTKQNFTTAMRGRLTSNDAVQSSTPKKTSSQSGGIGLEKQSEENIFRLITAKRTYVLCAPSEEDEIKWLAATRALLNQLRVNQQPLQPQPQPMSPTTQVPTITQQPPTPAASLSDQPQPQRTAPSVSQSGSGEREQPQPIQRQISSSSATSFPGQSTGPGSMTRGRSATYMAKSAVADVVKKFHPEG</sequence>
<dbReference type="PANTHER" id="PTHR14336">
    <property type="entry name" value="TANDEM PH DOMAIN CONTAINING PROTEIN"/>
    <property type="match status" value="1"/>
</dbReference>
<organism evidence="3">
    <name type="scientific">Kwoniella bestiolae CBS 10118</name>
    <dbReference type="NCBI Taxonomy" id="1296100"/>
    <lineage>
        <taxon>Eukaryota</taxon>
        <taxon>Fungi</taxon>
        <taxon>Dikarya</taxon>
        <taxon>Basidiomycota</taxon>
        <taxon>Agaricomycotina</taxon>
        <taxon>Tremellomycetes</taxon>
        <taxon>Tremellales</taxon>
        <taxon>Cryptococcaceae</taxon>
        <taxon>Kwoniella</taxon>
    </lineage>
</organism>
<dbReference type="SMART" id="SM00233">
    <property type="entry name" value="PH"/>
    <property type="match status" value="2"/>
</dbReference>
<evidence type="ECO:0000256" key="1">
    <source>
        <dbReference type="SAM" id="MobiDB-lite"/>
    </source>
</evidence>
<gene>
    <name evidence="3" type="ORF">I302_06276</name>
</gene>
<dbReference type="VEuPathDB" id="FungiDB:I302_06276"/>
<proteinExistence type="predicted"/>
<dbReference type="OrthoDB" id="2157866at2759"/>
<feature type="compositionally biased region" description="Polar residues" evidence="1">
    <location>
        <begin position="111"/>
        <end position="122"/>
    </location>
</feature>
<reference evidence="3" key="2">
    <citation type="submission" date="2014-01" db="EMBL/GenBank/DDBJ databases">
        <title>Evolution of pathogenesis and genome organization in the Tremellales.</title>
        <authorList>
            <person name="Cuomo C."/>
            <person name="Litvintseva A."/>
            <person name="Heitman J."/>
            <person name="Chen Y."/>
            <person name="Sun S."/>
            <person name="Springer D."/>
            <person name="Dromer F."/>
            <person name="Young S."/>
            <person name="Zeng Q."/>
            <person name="Chapman S."/>
            <person name="Gujja S."/>
            <person name="Saif S."/>
            <person name="Birren B."/>
        </authorList>
    </citation>
    <scope>NUCLEOTIDE SEQUENCE</scope>
    <source>
        <strain evidence="3">CBS 10118</strain>
    </source>
</reference>
<feature type="compositionally biased region" description="Low complexity" evidence="1">
    <location>
        <begin position="380"/>
        <end position="394"/>
    </location>
</feature>